<dbReference type="AlphaFoldDB" id="A0A3M0CCR4"/>
<dbReference type="Proteomes" id="UP000271227">
    <property type="component" value="Unassembled WGS sequence"/>
</dbReference>
<evidence type="ECO:0008006" key="3">
    <source>
        <dbReference type="Google" id="ProtNLM"/>
    </source>
</evidence>
<keyword evidence="2" id="KW-1185">Reference proteome</keyword>
<proteinExistence type="predicted"/>
<evidence type="ECO:0000313" key="1">
    <source>
        <dbReference type="EMBL" id="RMB04799.1"/>
    </source>
</evidence>
<organism evidence="1 2">
    <name type="scientific">Eilatimonas milleporae</name>
    <dbReference type="NCBI Taxonomy" id="911205"/>
    <lineage>
        <taxon>Bacteria</taxon>
        <taxon>Pseudomonadati</taxon>
        <taxon>Pseudomonadota</taxon>
        <taxon>Alphaproteobacteria</taxon>
        <taxon>Kordiimonadales</taxon>
        <taxon>Kordiimonadaceae</taxon>
        <taxon>Eilatimonas</taxon>
    </lineage>
</organism>
<sequence length="138" mass="14614">MTRISRHKRRWLQNAVICAAFCAILLRAAIPAGWMPTIAPDGMMRITLCTGMGVVDAWIDETGRVHRSDSDEGGENPTVDQPCTFSALAAPVTLLSVIVADTFSPHAVAERVFVYPNVAVGLGLAAPPPPQIGPPAAL</sequence>
<dbReference type="InParanoid" id="A0A3M0CCR4"/>
<name>A0A3M0CCR4_9PROT</name>
<comment type="caution">
    <text evidence="1">The sequence shown here is derived from an EMBL/GenBank/DDBJ whole genome shotgun (WGS) entry which is preliminary data.</text>
</comment>
<evidence type="ECO:0000313" key="2">
    <source>
        <dbReference type="Proteomes" id="UP000271227"/>
    </source>
</evidence>
<dbReference type="EMBL" id="REFR01000012">
    <property type="protein sequence ID" value="RMB04799.1"/>
    <property type="molecule type" value="Genomic_DNA"/>
</dbReference>
<reference evidence="1 2" key="1">
    <citation type="submission" date="2018-10" db="EMBL/GenBank/DDBJ databases">
        <title>Genomic Encyclopedia of Archaeal and Bacterial Type Strains, Phase II (KMG-II): from individual species to whole genera.</title>
        <authorList>
            <person name="Goeker M."/>
        </authorList>
    </citation>
    <scope>NUCLEOTIDE SEQUENCE [LARGE SCALE GENOMIC DNA]</scope>
    <source>
        <strain evidence="1 2">DSM 25217</strain>
    </source>
</reference>
<protein>
    <recommendedName>
        <fullName evidence="3">DUF2946 family protein</fullName>
    </recommendedName>
</protein>
<gene>
    <name evidence="1" type="ORF">BXY39_2363</name>
</gene>
<accession>A0A3M0CCR4</accession>